<comment type="caution">
    <text evidence="3">The sequence shown here is derived from an EMBL/GenBank/DDBJ whole genome shotgun (WGS) entry which is preliminary data.</text>
</comment>
<dbReference type="EMBL" id="AAKL01000074">
    <property type="protein sequence ID" value="EAP70932.1"/>
    <property type="molecule type" value="Genomic_DNA"/>
</dbReference>
<evidence type="ECO:0000256" key="1">
    <source>
        <dbReference type="SAM" id="MobiDB-lite"/>
    </source>
</evidence>
<dbReference type="AlphaFoldDB" id="A0AB33VA85"/>
<feature type="transmembrane region" description="Helical" evidence="2">
    <location>
        <begin position="222"/>
        <end position="241"/>
    </location>
</feature>
<sequence>MPPGCADLARMAGHVVGTASEHSSPASSMACRPARFSSGGDRTRRWRPTVRGDGVRRWFPAPSYSALEHHHQAMQNENIAPQGDTGQAVAAAAMRDRTVAASQRGNAIAVNSGTGDPATEPIRRICDLQRGRIAAKVRELTDASGLKELEVYRIILADFGLSSIGDLRRDQFKTAMEKLGRWISEARDEPATEAAHASAARNAPCAHCAERDSQLVRARRRATIAVCGALMAGALAAYSVLAPRLTAAKATIHTTAIDHR</sequence>
<protein>
    <recommendedName>
        <fullName evidence="5">Transmembrane protein</fullName>
    </recommendedName>
</protein>
<keyword evidence="2" id="KW-0812">Transmembrane</keyword>
<feature type="region of interest" description="Disordered" evidence="1">
    <location>
        <begin position="19"/>
        <end position="48"/>
    </location>
</feature>
<keyword evidence="2" id="KW-0472">Membrane</keyword>
<evidence type="ECO:0008006" key="5">
    <source>
        <dbReference type="Google" id="ProtNLM"/>
    </source>
</evidence>
<name>A0AB33VA85_RALSU</name>
<organism evidence="3 4">
    <name type="scientific">Ralstonia solanacearum (strain UW551)</name>
    <dbReference type="NCBI Taxonomy" id="342110"/>
    <lineage>
        <taxon>Bacteria</taxon>
        <taxon>Pseudomonadati</taxon>
        <taxon>Pseudomonadota</taxon>
        <taxon>Betaproteobacteria</taxon>
        <taxon>Burkholderiales</taxon>
        <taxon>Burkholderiaceae</taxon>
        <taxon>Ralstonia</taxon>
        <taxon>Ralstonia solanacearum species complex</taxon>
    </lineage>
</organism>
<evidence type="ECO:0000313" key="3">
    <source>
        <dbReference type="EMBL" id="EAP70932.1"/>
    </source>
</evidence>
<evidence type="ECO:0000313" key="4">
    <source>
        <dbReference type="Proteomes" id="UP000005933"/>
    </source>
</evidence>
<accession>A0AB33VA85</accession>
<gene>
    <name evidence="3" type="ORF">RRSL_00424</name>
</gene>
<reference evidence="3 4" key="1">
    <citation type="journal article" date="2006" name="Mol. Plant Microbe Interact.">
        <title>Identification of open reading frames unique to a select agent: Ralstonia solanacearum race 3 biovar 2.</title>
        <authorList>
            <person name="Gabriel D.W."/>
            <person name="Allen C."/>
            <person name="Schell M."/>
            <person name="Denny T.P."/>
            <person name="Greenberg J.T."/>
            <person name="Duan Y.P."/>
            <person name="Flores-Cruz Z."/>
            <person name="Huang Q."/>
            <person name="Clifford J.M."/>
            <person name="Presting G."/>
            <person name="Gonzalez E.T."/>
            <person name="Reddy J."/>
            <person name="Elphinstone J."/>
            <person name="Swanson J."/>
            <person name="Yao J."/>
            <person name="Mulholland V."/>
            <person name="Liu L."/>
            <person name="Farmerie W."/>
            <person name="Patnaikuni M."/>
            <person name="Balogh B."/>
            <person name="Norman D."/>
            <person name="Alvarez A."/>
            <person name="Castillo J.A."/>
            <person name="Jones J."/>
            <person name="Saddler G."/>
            <person name="Walunas T."/>
            <person name="Zhukov A."/>
            <person name="Mikhailova N."/>
        </authorList>
    </citation>
    <scope>NUCLEOTIDE SEQUENCE [LARGE SCALE GENOMIC DNA]</scope>
    <source>
        <strain evidence="3 4">UW551</strain>
    </source>
</reference>
<proteinExistence type="predicted"/>
<keyword evidence="2" id="KW-1133">Transmembrane helix</keyword>
<dbReference type="Proteomes" id="UP000005933">
    <property type="component" value="Unassembled WGS sequence"/>
</dbReference>
<evidence type="ECO:0000256" key="2">
    <source>
        <dbReference type="SAM" id="Phobius"/>
    </source>
</evidence>